<dbReference type="GO" id="GO:0004673">
    <property type="term" value="F:protein histidine kinase activity"/>
    <property type="evidence" value="ECO:0007669"/>
    <property type="project" value="UniProtKB-EC"/>
</dbReference>
<evidence type="ECO:0000256" key="5">
    <source>
        <dbReference type="ARBA" id="ARBA00022777"/>
    </source>
</evidence>
<organism evidence="9 10">
    <name type="scientific">Aquicella siphonis</name>
    <dbReference type="NCBI Taxonomy" id="254247"/>
    <lineage>
        <taxon>Bacteria</taxon>
        <taxon>Pseudomonadati</taxon>
        <taxon>Pseudomonadota</taxon>
        <taxon>Gammaproteobacteria</taxon>
        <taxon>Legionellales</taxon>
        <taxon>Coxiellaceae</taxon>
        <taxon>Aquicella</taxon>
    </lineage>
</organism>
<dbReference type="PRINTS" id="PR00344">
    <property type="entry name" value="BCTRLSENSOR"/>
</dbReference>
<dbReference type="KEGG" id="asip:AQUSIP_07070"/>
<dbReference type="EC" id="2.7.13.3" evidence="2"/>
<dbReference type="SUPFAM" id="SSF55874">
    <property type="entry name" value="ATPase domain of HSP90 chaperone/DNA topoisomerase II/histidine kinase"/>
    <property type="match status" value="1"/>
</dbReference>
<evidence type="ECO:0000256" key="3">
    <source>
        <dbReference type="ARBA" id="ARBA00022553"/>
    </source>
</evidence>
<evidence type="ECO:0000256" key="2">
    <source>
        <dbReference type="ARBA" id="ARBA00012438"/>
    </source>
</evidence>
<dbReference type="InterPro" id="IPR004358">
    <property type="entry name" value="Sig_transdc_His_kin-like_C"/>
</dbReference>
<dbReference type="InterPro" id="IPR052162">
    <property type="entry name" value="Sensor_kinase/Photoreceptor"/>
</dbReference>
<evidence type="ECO:0000259" key="7">
    <source>
        <dbReference type="PROSITE" id="PS50109"/>
    </source>
</evidence>
<comment type="catalytic activity">
    <reaction evidence="1">
        <text>ATP + protein L-histidine = ADP + protein N-phospho-L-histidine.</text>
        <dbReference type="EC" id="2.7.13.3"/>
    </reaction>
</comment>
<dbReference type="InterPro" id="IPR013655">
    <property type="entry name" value="PAS_fold_3"/>
</dbReference>
<dbReference type="PANTHER" id="PTHR43304">
    <property type="entry name" value="PHYTOCHROME-LIKE PROTEIN CPH1"/>
    <property type="match status" value="1"/>
</dbReference>
<dbReference type="AlphaFoldDB" id="A0A5E4PG43"/>
<dbReference type="InterPro" id="IPR005467">
    <property type="entry name" value="His_kinase_dom"/>
</dbReference>
<feature type="domain" description="PAC" evidence="8">
    <location>
        <begin position="142"/>
        <end position="194"/>
    </location>
</feature>
<dbReference type="PANTHER" id="PTHR43304:SF1">
    <property type="entry name" value="PAC DOMAIN-CONTAINING PROTEIN"/>
    <property type="match status" value="1"/>
</dbReference>
<gene>
    <name evidence="9" type="primary">fixL_1</name>
    <name evidence="9" type="ORF">AQUSIP_07070</name>
</gene>
<dbReference type="CDD" id="cd00130">
    <property type="entry name" value="PAS"/>
    <property type="match status" value="1"/>
</dbReference>
<evidence type="ECO:0000256" key="4">
    <source>
        <dbReference type="ARBA" id="ARBA00022679"/>
    </source>
</evidence>
<dbReference type="InterPro" id="IPR000014">
    <property type="entry name" value="PAS"/>
</dbReference>
<evidence type="ECO:0000313" key="9">
    <source>
        <dbReference type="EMBL" id="VVC75417.1"/>
    </source>
</evidence>
<proteinExistence type="predicted"/>
<name>A0A5E4PG43_9COXI</name>
<accession>A0A5E4PG43</accession>
<dbReference type="SMART" id="SM00387">
    <property type="entry name" value="HATPase_c"/>
    <property type="match status" value="1"/>
</dbReference>
<dbReference type="Proteomes" id="UP000324194">
    <property type="component" value="Chromosome 1"/>
</dbReference>
<evidence type="ECO:0000256" key="6">
    <source>
        <dbReference type="SAM" id="Coils"/>
    </source>
</evidence>
<dbReference type="InterPro" id="IPR035965">
    <property type="entry name" value="PAS-like_dom_sf"/>
</dbReference>
<dbReference type="InterPro" id="IPR000700">
    <property type="entry name" value="PAS-assoc_C"/>
</dbReference>
<dbReference type="PROSITE" id="PS50109">
    <property type="entry name" value="HIS_KIN"/>
    <property type="match status" value="1"/>
</dbReference>
<keyword evidence="10" id="KW-1185">Reference proteome</keyword>
<sequence length="492" mass="56437">MENSLHKSLQRQLNRFGFSLDVLPDDINKWKELIKRVNQAYRESDQERYLLERSMEISSAEMKDLNSKLEESQHMASLGYWYHNTMTKENIWSKELYKMFKLDFDKPVPTIDQIFDLVHEQDREKIKGLVSKAFNEGQDYETEIRMKVINTKDDYHWYHIIGRPRKVNDMPITELAGVAMDITKRKIAEEEVSSLQRQLMTSARRAGMADVATSILHNVGNVLNSVNVSINLISEYIKESDIHKLLKVERMMMENEANIAEYLTQNEKGKLIPKYLLVYTEKLQDNVEKVRIELRNLTEQIGHIKTITEMQKSLSGVSGVVEKVYLPESIDTAIKMCGNNIEKSGIAIIKNFEEMPFICTDNSKLIQILVNLINNAKDALLADSSVKKKSIIISIKKISHEFLSLQVKDNGIGIEYKNLTKIFSFGFTTKTTGHGFGLHSSALAAKELGGKLEAHSDGPRQGALFELTLPLHHYERRSENESEPELASHHHR</sequence>
<feature type="coiled-coil region" evidence="6">
    <location>
        <begin position="27"/>
        <end position="75"/>
    </location>
</feature>
<dbReference type="Pfam" id="PF02518">
    <property type="entry name" value="HATPase_c"/>
    <property type="match status" value="1"/>
</dbReference>
<feature type="domain" description="Histidine kinase" evidence="7">
    <location>
        <begin position="293"/>
        <end position="473"/>
    </location>
</feature>
<reference evidence="9 10" key="1">
    <citation type="submission" date="2019-08" db="EMBL/GenBank/DDBJ databases">
        <authorList>
            <person name="Guy L."/>
        </authorList>
    </citation>
    <scope>NUCLEOTIDE SEQUENCE [LARGE SCALE GENOMIC DNA]</scope>
    <source>
        <strain evidence="9 10">SGT-108</strain>
    </source>
</reference>
<dbReference type="Gene3D" id="3.30.450.20">
    <property type="entry name" value="PAS domain"/>
    <property type="match status" value="1"/>
</dbReference>
<dbReference type="OrthoDB" id="149796at2"/>
<protein>
    <recommendedName>
        <fullName evidence="2">histidine kinase</fullName>
        <ecNumber evidence="2">2.7.13.3</ecNumber>
    </recommendedName>
</protein>
<keyword evidence="3" id="KW-0597">Phosphoprotein</keyword>
<dbReference type="PROSITE" id="PS50113">
    <property type="entry name" value="PAC"/>
    <property type="match status" value="1"/>
</dbReference>
<evidence type="ECO:0000256" key="1">
    <source>
        <dbReference type="ARBA" id="ARBA00000085"/>
    </source>
</evidence>
<keyword evidence="5" id="KW-0418">Kinase</keyword>
<keyword evidence="4" id="KW-0808">Transferase</keyword>
<dbReference type="EMBL" id="LR699119">
    <property type="protein sequence ID" value="VVC75417.1"/>
    <property type="molecule type" value="Genomic_DNA"/>
</dbReference>
<evidence type="ECO:0000259" key="8">
    <source>
        <dbReference type="PROSITE" id="PS50113"/>
    </source>
</evidence>
<dbReference type="RefSeq" id="WP_148338714.1">
    <property type="nucleotide sequence ID" value="NZ_LR699119.1"/>
</dbReference>
<dbReference type="InterPro" id="IPR003594">
    <property type="entry name" value="HATPase_dom"/>
</dbReference>
<keyword evidence="6" id="KW-0175">Coiled coil</keyword>
<evidence type="ECO:0000313" key="10">
    <source>
        <dbReference type="Proteomes" id="UP000324194"/>
    </source>
</evidence>
<dbReference type="Pfam" id="PF08447">
    <property type="entry name" value="PAS_3"/>
    <property type="match status" value="1"/>
</dbReference>
<dbReference type="InterPro" id="IPR036890">
    <property type="entry name" value="HATPase_C_sf"/>
</dbReference>
<dbReference type="Gene3D" id="3.30.565.10">
    <property type="entry name" value="Histidine kinase-like ATPase, C-terminal domain"/>
    <property type="match status" value="1"/>
</dbReference>
<dbReference type="SUPFAM" id="SSF55785">
    <property type="entry name" value="PYP-like sensor domain (PAS domain)"/>
    <property type="match status" value="1"/>
</dbReference>